<evidence type="ECO:0008006" key="3">
    <source>
        <dbReference type="Google" id="ProtNLM"/>
    </source>
</evidence>
<gene>
    <name evidence="1" type="ORF">OF122_13190</name>
</gene>
<dbReference type="Proteomes" id="UP001163882">
    <property type="component" value="Chromosome"/>
</dbReference>
<keyword evidence="2" id="KW-1185">Reference proteome</keyword>
<proteinExistence type="predicted"/>
<dbReference type="RefSeq" id="WP_264224678.1">
    <property type="nucleotide sequence ID" value="NZ_CP107716.1"/>
</dbReference>
<organism evidence="1 2">
    <name type="scientific">Pelagibacterium flavum</name>
    <dbReference type="NCBI Taxonomy" id="2984530"/>
    <lineage>
        <taxon>Bacteria</taxon>
        <taxon>Pseudomonadati</taxon>
        <taxon>Pseudomonadota</taxon>
        <taxon>Alphaproteobacteria</taxon>
        <taxon>Hyphomicrobiales</taxon>
        <taxon>Devosiaceae</taxon>
        <taxon>Pelagibacterium</taxon>
    </lineage>
</organism>
<evidence type="ECO:0000313" key="1">
    <source>
        <dbReference type="EMBL" id="UYQ71014.1"/>
    </source>
</evidence>
<dbReference type="EMBL" id="CP107716">
    <property type="protein sequence ID" value="UYQ71014.1"/>
    <property type="molecule type" value="Genomic_DNA"/>
</dbReference>
<reference evidence="1" key="1">
    <citation type="submission" date="2022-10" db="EMBL/GenBank/DDBJ databases">
        <title>YIM 151497 complete genome.</title>
        <authorList>
            <person name="Chen X."/>
        </authorList>
    </citation>
    <scope>NUCLEOTIDE SEQUENCE</scope>
    <source>
        <strain evidence="1">YIM 151497</strain>
    </source>
</reference>
<accession>A0ABY6IK94</accession>
<protein>
    <recommendedName>
        <fullName evidence="3">Integrase</fullName>
    </recommendedName>
</protein>
<sequence length="59" mass="6807">MSTHTRIGKVRPFRLKGERARDYIVRTKYLQVHADLTAWKASQVLDGGHTEAKLRGETR</sequence>
<name>A0ABY6IK94_9HYPH</name>
<evidence type="ECO:0000313" key="2">
    <source>
        <dbReference type="Proteomes" id="UP001163882"/>
    </source>
</evidence>